<organism evidence="2 3">
    <name type="scientific">Agrococcus casei LMG 22410</name>
    <dbReference type="NCBI Taxonomy" id="1255656"/>
    <lineage>
        <taxon>Bacteria</taxon>
        <taxon>Bacillati</taxon>
        <taxon>Actinomycetota</taxon>
        <taxon>Actinomycetes</taxon>
        <taxon>Micrococcales</taxon>
        <taxon>Microbacteriaceae</taxon>
        <taxon>Agrococcus</taxon>
    </lineage>
</organism>
<dbReference type="SUPFAM" id="SSF52266">
    <property type="entry name" value="SGNH hydrolase"/>
    <property type="match status" value="1"/>
</dbReference>
<evidence type="ECO:0000313" key="3">
    <source>
        <dbReference type="Proteomes" id="UP000195787"/>
    </source>
</evidence>
<proteinExistence type="predicted"/>
<name>A0A1R4GLU1_9MICO</name>
<feature type="domain" description="SGNH hydrolase-type esterase" evidence="1">
    <location>
        <begin position="47"/>
        <end position="213"/>
    </location>
</feature>
<gene>
    <name evidence="2" type="ORF">CZ674_12985</name>
</gene>
<dbReference type="GO" id="GO:0004622">
    <property type="term" value="F:phosphatidylcholine lysophospholipase activity"/>
    <property type="evidence" value="ECO:0007669"/>
    <property type="project" value="TreeGrafter"/>
</dbReference>
<protein>
    <submittedName>
        <fullName evidence="2">Lipolytic enzyme, G-D-S-L</fullName>
    </submittedName>
</protein>
<dbReference type="InterPro" id="IPR013830">
    <property type="entry name" value="SGNH_hydro"/>
</dbReference>
<sequence>MGALEWMFEKLFGGSRREAEQKHIQQIPVYDRFWRARAREGRIRYLALGDSLAQGLGLDDPEQGYVAGLERLMQKALGEPIATHNVSSSGARTNEVIERQLQHIADVDPHVVTMSIGGNDVTQEEWRPAEFASRMRVILQALPAGSIVADVPTLGFGTYEGRAREANRIVHRLVREFGMTLAPVYRKTRRHVPFGIVQRMSPDWFHPNARGHRSWVAAFGPHVVARVREVARDKVEVSPAH</sequence>
<accession>A0A1R4GLU1</accession>
<dbReference type="Pfam" id="PF13472">
    <property type="entry name" value="Lipase_GDSL_2"/>
    <property type="match status" value="1"/>
</dbReference>
<evidence type="ECO:0000313" key="2">
    <source>
        <dbReference type="EMBL" id="SJM69043.1"/>
    </source>
</evidence>
<evidence type="ECO:0000259" key="1">
    <source>
        <dbReference type="Pfam" id="PF13472"/>
    </source>
</evidence>
<dbReference type="PANTHER" id="PTHR30383">
    <property type="entry name" value="THIOESTERASE 1/PROTEASE 1/LYSOPHOSPHOLIPASE L1"/>
    <property type="match status" value="1"/>
</dbReference>
<dbReference type="InterPro" id="IPR051532">
    <property type="entry name" value="Ester_Hydrolysis_Enzymes"/>
</dbReference>
<reference evidence="2 3" key="1">
    <citation type="submission" date="2017-02" db="EMBL/GenBank/DDBJ databases">
        <authorList>
            <person name="Peterson S.W."/>
        </authorList>
    </citation>
    <scope>NUCLEOTIDE SEQUENCE [LARGE SCALE GENOMIC DNA]</scope>
    <source>
        <strain evidence="2 3">LMG 22410</strain>
    </source>
</reference>
<dbReference type="Gene3D" id="3.40.50.1110">
    <property type="entry name" value="SGNH hydrolase"/>
    <property type="match status" value="1"/>
</dbReference>
<dbReference type="InterPro" id="IPR036514">
    <property type="entry name" value="SGNH_hydro_sf"/>
</dbReference>
<keyword evidence="3" id="KW-1185">Reference proteome</keyword>
<dbReference type="EMBL" id="FUHU01000046">
    <property type="protein sequence ID" value="SJM69043.1"/>
    <property type="molecule type" value="Genomic_DNA"/>
</dbReference>
<dbReference type="AlphaFoldDB" id="A0A1R4GLU1"/>
<dbReference type="PANTHER" id="PTHR30383:SF5">
    <property type="entry name" value="SGNH HYDROLASE-TYPE ESTERASE DOMAIN-CONTAINING PROTEIN"/>
    <property type="match status" value="1"/>
</dbReference>
<dbReference type="Proteomes" id="UP000195787">
    <property type="component" value="Unassembled WGS sequence"/>
</dbReference>